<name>A0ABR1DWA4_NECAM</name>
<protein>
    <recommendedName>
        <fullName evidence="4">AMP deaminase</fullName>
        <ecNumber evidence="4">3.5.4.6</ecNumber>
    </recommendedName>
</protein>
<dbReference type="Pfam" id="PF19326">
    <property type="entry name" value="AMP_deaminase"/>
    <property type="match status" value="1"/>
</dbReference>
<dbReference type="PANTHER" id="PTHR11359:SF0">
    <property type="entry name" value="AMP DEAMINASE"/>
    <property type="match status" value="1"/>
</dbReference>
<feature type="region of interest" description="Disordered" evidence="8">
    <location>
        <begin position="186"/>
        <end position="210"/>
    </location>
</feature>
<feature type="compositionally biased region" description="Low complexity" evidence="8">
    <location>
        <begin position="123"/>
        <end position="160"/>
    </location>
</feature>
<dbReference type="Gene3D" id="3.20.20.140">
    <property type="entry name" value="Metal-dependent hydrolases"/>
    <property type="match status" value="1"/>
</dbReference>
<dbReference type="EC" id="3.5.4.6" evidence="4"/>
<feature type="compositionally biased region" description="Polar residues" evidence="8">
    <location>
        <begin position="110"/>
        <end position="122"/>
    </location>
</feature>
<feature type="region of interest" description="Disordered" evidence="8">
    <location>
        <begin position="423"/>
        <end position="481"/>
    </location>
</feature>
<organism evidence="9 10">
    <name type="scientific">Necator americanus</name>
    <name type="common">Human hookworm</name>
    <dbReference type="NCBI Taxonomy" id="51031"/>
    <lineage>
        <taxon>Eukaryota</taxon>
        <taxon>Metazoa</taxon>
        <taxon>Ecdysozoa</taxon>
        <taxon>Nematoda</taxon>
        <taxon>Chromadorea</taxon>
        <taxon>Rhabditida</taxon>
        <taxon>Rhabditina</taxon>
        <taxon>Rhabditomorpha</taxon>
        <taxon>Strongyloidea</taxon>
        <taxon>Ancylostomatidae</taxon>
        <taxon>Bunostominae</taxon>
        <taxon>Necator</taxon>
    </lineage>
</organism>
<comment type="similarity">
    <text evidence="3">Belongs to the metallo-dependent hydrolases superfamily. Adenosine and AMP deaminases family.</text>
</comment>
<feature type="region of interest" description="Disordered" evidence="8">
    <location>
        <begin position="495"/>
        <end position="515"/>
    </location>
</feature>
<dbReference type="InterPro" id="IPR006650">
    <property type="entry name" value="A/AMP_deam_AS"/>
</dbReference>
<keyword evidence="6" id="KW-0378">Hydrolase</keyword>
<dbReference type="PANTHER" id="PTHR11359">
    <property type="entry name" value="AMP DEAMINASE"/>
    <property type="match status" value="1"/>
</dbReference>
<evidence type="ECO:0000313" key="9">
    <source>
        <dbReference type="EMBL" id="KAK6754660.1"/>
    </source>
</evidence>
<evidence type="ECO:0000256" key="4">
    <source>
        <dbReference type="ARBA" id="ARBA00012775"/>
    </source>
</evidence>
<dbReference type="InterPro" id="IPR006329">
    <property type="entry name" value="AMPD"/>
</dbReference>
<reference evidence="9 10" key="1">
    <citation type="submission" date="2023-08" db="EMBL/GenBank/DDBJ databases">
        <title>A Necator americanus chromosomal reference genome.</title>
        <authorList>
            <person name="Ilik V."/>
            <person name="Petrzelkova K.J."/>
            <person name="Pardy F."/>
            <person name="Fuh T."/>
            <person name="Niatou-Singa F.S."/>
            <person name="Gouil Q."/>
            <person name="Baker L."/>
            <person name="Ritchie M.E."/>
            <person name="Jex A.R."/>
            <person name="Gazzola D."/>
            <person name="Li H."/>
            <person name="Toshio Fujiwara R."/>
            <person name="Zhan B."/>
            <person name="Aroian R.V."/>
            <person name="Pafco B."/>
            <person name="Schwarz E.M."/>
        </authorList>
    </citation>
    <scope>NUCLEOTIDE SEQUENCE [LARGE SCALE GENOMIC DNA]</scope>
    <source>
        <strain evidence="9 10">Aroian</strain>
        <tissue evidence="9">Whole animal</tissue>
    </source>
</reference>
<evidence type="ECO:0000256" key="6">
    <source>
        <dbReference type="ARBA" id="ARBA00022801"/>
    </source>
</evidence>
<dbReference type="Gene3D" id="4.10.800.20">
    <property type="match status" value="1"/>
</dbReference>
<evidence type="ECO:0000256" key="5">
    <source>
        <dbReference type="ARBA" id="ARBA00022723"/>
    </source>
</evidence>
<dbReference type="Proteomes" id="UP001303046">
    <property type="component" value="Unassembled WGS sequence"/>
</dbReference>
<accession>A0ABR1DWA4</accession>
<feature type="region of interest" description="Disordered" evidence="8">
    <location>
        <begin position="98"/>
        <end position="170"/>
    </location>
</feature>
<evidence type="ECO:0000256" key="1">
    <source>
        <dbReference type="ARBA" id="ARBA00001947"/>
    </source>
</evidence>
<feature type="compositionally biased region" description="Basic and acidic residues" evidence="8">
    <location>
        <begin position="161"/>
        <end position="170"/>
    </location>
</feature>
<feature type="region of interest" description="Disordered" evidence="8">
    <location>
        <begin position="290"/>
        <end position="357"/>
    </location>
</feature>
<feature type="compositionally biased region" description="Polar residues" evidence="8">
    <location>
        <begin position="306"/>
        <end position="324"/>
    </location>
</feature>
<gene>
    <name evidence="9" type="primary">Necator_chrV.g18358</name>
    <name evidence="9" type="ORF">RB195_013567</name>
</gene>
<comment type="cofactor">
    <cofactor evidence="1">
        <name>Zn(2+)</name>
        <dbReference type="ChEBI" id="CHEBI:29105"/>
    </cofactor>
</comment>
<dbReference type="EMBL" id="JAVFWL010000005">
    <property type="protein sequence ID" value="KAK6754660.1"/>
    <property type="molecule type" value="Genomic_DNA"/>
</dbReference>
<keyword evidence="5" id="KW-0479">Metal-binding</keyword>
<comment type="pathway">
    <text evidence="2">Purine metabolism; IMP biosynthesis via salvage pathway; IMP from AMP: step 1/1.</text>
</comment>
<feature type="region of interest" description="Disordered" evidence="8">
    <location>
        <begin position="239"/>
        <end position="268"/>
    </location>
</feature>
<dbReference type="SUPFAM" id="SSF51556">
    <property type="entry name" value="Metallo-dependent hydrolases"/>
    <property type="match status" value="1"/>
</dbReference>
<evidence type="ECO:0000313" key="10">
    <source>
        <dbReference type="Proteomes" id="UP001303046"/>
    </source>
</evidence>
<sequence length="1258" mass="142059">MARAKKHAILAFIHNEVHVRFMPTSLNGVNFFNPTEEDEVQHAGDSQAVGSPLATDPLGSLKNCSLTPDLALNQTIGGKIRELIHKLSVVTTMGKHEPTKNILTVHGVNPSKNSPQEINTSKSSTSRASNPSVSSSRSYSSEDTCENVSSVTSSTVNKTTLEAKKPESKVQENMMRTKLMNTKKMSTQNGISGSTTVSQLDHSPTFISTGRGRSSVEVCADESAYGVYSDMTSAFVPVPKQQKPGSLLPTRPLYEDGTQSDRSPTLTASGTVMRTMRKRKTTKNILRVRTVTPSKNVSRKVDDNRSNTSRASNPSISSRKSYLSQKILENGSTDAMGKVKMKAGKSESKVEASKGDRATTKLLEAPKKISRKNDICGSTTVPQRDHSPKFISTAKDHSAAEVCADESAYALYSDVTSAFVPVPQQQKPGTLHPLVDDETQSERSPTRTASGTVVRTPPVPHHPGKDPKPKPRKNRKSNRNIALWERIISPSYTPVRDCGPLVKQSPPSRRTRHHGKNLKSVDSEVFDSGPFRPSYALGSYADHGSSPYEISNTPIEVNESRKHRTMEIQNRARLESHNDQACLSPKSIGIPDEPLDSRCKSPQLVEMHTFRDAVDVNYQRMAITGEELSGVPLEDLKDAASHLIEALRMRNQYMEKIGNQFPITTKRFLSGEYPANLPKFRKKNTEITANTSFNPPEPPKDHWGLNTPLPVFPTKYTLTRKNGVIEVCDADGKLIPTLAEFYVSKDQFLADTERLTQMIVDGPLKSFCYRRLSYLQNKFQLHVLLNELRELHEQKSVSHRDFYNIRKVDTHIHAASSMNQKHLLRFIKKKIKTEANTVVLEKNKQPVTMKEVFRKMGIDAYDLSVDMLDVHADRNTFHRFDKFNTKYNPVGESTLREIFIKTDNYVGGKYFAEVLKEVLSDLEDSKYQHAEPRLSIYGRSKDEWDKLAKWAIIHDVWSPNARWLVQIPRLYDIYKSKNMIKTFDELLDNVFTPLFEVTNDPSSHPELYHFLQQVSGIDSVDDESKHEYVHFDRSTPTPPQYKDGENPPYNYYMFYMYANLTALNAFRRERGMNTFSLRPHCGEAGHVNHLLTGFLTSESIAHGILLRKVPVLQYLFYLTQMGIAMSPLSNNSLFISYQRNPLPEYLQKGLNVSLSTDDPLQFHYTKEALMEEYSIAAQVWKLSSCDMCELARNSVLQSGFEDKVKIHWLGPNYREEGVIGNDIHRTNVPDIRVSFRHEAHVDELCNLFRVQHFTNPPE</sequence>
<comment type="caution">
    <text evidence="9">The sequence shown here is derived from an EMBL/GenBank/DDBJ whole genome shotgun (WGS) entry which is preliminary data.</text>
</comment>
<dbReference type="NCBIfam" id="TIGR01429">
    <property type="entry name" value="AMP_deaminase"/>
    <property type="match status" value="1"/>
</dbReference>
<keyword evidence="10" id="KW-1185">Reference proteome</keyword>
<keyword evidence="7" id="KW-0862">Zinc</keyword>
<evidence type="ECO:0000256" key="8">
    <source>
        <dbReference type="SAM" id="MobiDB-lite"/>
    </source>
</evidence>
<dbReference type="InterPro" id="IPR032466">
    <property type="entry name" value="Metal_Hydrolase"/>
</dbReference>
<evidence type="ECO:0000256" key="3">
    <source>
        <dbReference type="ARBA" id="ARBA00006676"/>
    </source>
</evidence>
<feature type="compositionally biased region" description="Basic and acidic residues" evidence="8">
    <location>
        <begin position="344"/>
        <end position="357"/>
    </location>
</feature>
<dbReference type="CDD" id="cd01319">
    <property type="entry name" value="AMPD"/>
    <property type="match status" value="1"/>
</dbReference>
<proteinExistence type="inferred from homology"/>
<evidence type="ECO:0000256" key="2">
    <source>
        <dbReference type="ARBA" id="ARBA00004955"/>
    </source>
</evidence>
<evidence type="ECO:0000256" key="7">
    <source>
        <dbReference type="ARBA" id="ARBA00022833"/>
    </source>
</evidence>
<dbReference type="PROSITE" id="PS00485">
    <property type="entry name" value="A_DEAMINASE"/>
    <property type="match status" value="1"/>
</dbReference>